<dbReference type="GO" id="GO:0005886">
    <property type="term" value="C:plasma membrane"/>
    <property type="evidence" value="ECO:0007669"/>
    <property type="project" value="UniProtKB-SubCell"/>
</dbReference>
<evidence type="ECO:0000256" key="4">
    <source>
        <dbReference type="ARBA" id="ARBA00022989"/>
    </source>
</evidence>
<evidence type="ECO:0000256" key="3">
    <source>
        <dbReference type="ARBA" id="ARBA00022692"/>
    </source>
</evidence>
<dbReference type="AlphaFoldDB" id="A0A0W8FW77"/>
<keyword evidence="3 6" id="KW-0812">Transmembrane</keyword>
<evidence type="ECO:0000256" key="2">
    <source>
        <dbReference type="ARBA" id="ARBA00022475"/>
    </source>
</evidence>
<dbReference type="InterPro" id="IPR003856">
    <property type="entry name" value="LPS_length_determ_N"/>
</dbReference>
<dbReference type="Pfam" id="PF02706">
    <property type="entry name" value="Wzz"/>
    <property type="match status" value="1"/>
</dbReference>
<accession>A0A0W8FW77</accession>
<evidence type="ECO:0000256" key="6">
    <source>
        <dbReference type="SAM" id="Phobius"/>
    </source>
</evidence>
<dbReference type="PANTHER" id="PTHR32309">
    <property type="entry name" value="TYROSINE-PROTEIN KINASE"/>
    <property type="match status" value="1"/>
</dbReference>
<dbReference type="EMBL" id="LNQE01000769">
    <property type="protein sequence ID" value="KUG25110.1"/>
    <property type="molecule type" value="Genomic_DNA"/>
</dbReference>
<dbReference type="GO" id="GO:0004713">
    <property type="term" value="F:protein tyrosine kinase activity"/>
    <property type="evidence" value="ECO:0007669"/>
    <property type="project" value="TreeGrafter"/>
</dbReference>
<organism evidence="8">
    <name type="scientific">hydrocarbon metagenome</name>
    <dbReference type="NCBI Taxonomy" id="938273"/>
    <lineage>
        <taxon>unclassified sequences</taxon>
        <taxon>metagenomes</taxon>
        <taxon>ecological metagenomes</taxon>
    </lineage>
</organism>
<protein>
    <recommendedName>
        <fullName evidence="7">Polysaccharide chain length determinant N-terminal domain-containing protein</fullName>
    </recommendedName>
</protein>
<evidence type="ECO:0000259" key="7">
    <source>
        <dbReference type="Pfam" id="PF02706"/>
    </source>
</evidence>
<keyword evidence="4 6" id="KW-1133">Transmembrane helix</keyword>
<evidence type="ECO:0000256" key="1">
    <source>
        <dbReference type="ARBA" id="ARBA00004651"/>
    </source>
</evidence>
<keyword evidence="2" id="KW-1003">Cell membrane</keyword>
<proteinExistence type="predicted"/>
<feature type="transmembrane region" description="Helical" evidence="6">
    <location>
        <begin position="30"/>
        <end position="49"/>
    </location>
</feature>
<name>A0A0W8FW77_9ZZZZ</name>
<evidence type="ECO:0000313" key="8">
    <source>
        <dbReference type="EMBL" id="KUG25110.1"/>
    </source>
</evidence>
<feature type="transmembrane region" description="Helical" evidence="6">
    <location>
        <begin position="361"/>
        <end position="383"/>
    </location>
</feature>
<dbReference type="PANTHER" id="PTHR32309:SF13">
    <property type="entry name" value="FERRIC ENTEROBACTIN TRANSPORT PROTEIN FEPE"/>
    <property type="match status" value="1"/>
</dbReference>
<comment type="caution">
    <text evidence="8">The sequence shown here is derived from an EMBL/GenBank/DDBJ whole genome shotgun (WGS) entry which is preliminary data.</text>
</comment>
<dbReference type="InterPro" id="IPR050445">
    <property type="entry name" value="Bact_polysacc_biosynth/exp"/>
</dbReference>
<keyword evidence="5 6" id="KW-0472">Membrane</keyword>
<reference evidence="8" key="1">
    <citation type="journal article" date="2015" name="Proc. Natl. Acad. Sci. U.S.A.">
        <title>Networks of energetic and metabolic interactions define dynamics in microbial communities.</title>
        <authorList>
            <person name="Embree M."/>
            <person name="Liu J.K."/>
            <person name="Al-Bassam M.M."/>
            <person name="Zengler K."/>
        </authorList>
    </citation>
    <scope>NUCLEOTIDE SEQUENCE</scope>
</reference>
<evidence type="ECO:0000256" key="5">
    <source>
        <dbReference type="ARBA" id="ARBA00023136"/>
    </source>
</evidence>
<gene>
    <name evidence="8" type="ORF">ASZ90_005072</name>
</gene>
<feature type="domain" description="Polysaccharide chain length determinant N-terminal" evidence="7">
    <location>
        <begin position="18"/>
        <end position="116"/>
    </location>
</feature>
<sequence>MNNDEIKNQDKQITGAPLVEFLTVLVKHRYFLISFIFSITLIATVYALVAPKWYRSTSVVLAAEQTDFLGGLSGLSSIVKGFSASKGLASLTGNTETDRYLAILQSATVLDNVINKFNLRQVYDMEDDYYEKLVKELQSNVNMEIGDEGQLVISVFDKDKQRAADMANYFVEQLNEINTRMHVQNAKANREFIEKRYKQNMNDIVTLEADMKNFQETYGVIAVPEQLETTVAAMAALYGRLVEKELELSVLEQSLNKTHPLVSIAQMQVDELRSKIQAMNRGEAKINDDDINLLIPFKKAPELAGKYLKIYRDLEIQYKILEFVTPLYEQAKVEEVRSTPSVLVLDYAGPAERKAKPKGTIYLLVSFVASGIIGLFIVFTLHIGSKFNNLQDTRVYYIKEALQKDYSKLRSFINKRKLNG</sequence>
<comment type="subcellular location">
    <subcellularLocation>
        <location evidence="1">Cell membrane</location>
        <topology evidence="1">Multi-pass membrane protein</topology>
    </subcellularLocation>
</comment>